<sequence>MKTANFILSIFAALCSLGMIYGAIVTESPIKSVSVIIFSIISLLCVRLVVMTYRELKEYE</sequence>
<keyword evidence="1" id="KW-0812">Transmembrane</keyword>
<evidence type="ECO:0000256" key="1">
    <source>
        <dbReference type="SAM" id="Phobius"/>
    </source>
</evidence>
<name>A0A4S2FP44_9BACT</name>
<accession>A0A4S2FP44</accession>
<feature type="transmembrane region" description="Helical" evidence="1">
    <location>
        <begin position="32"/>
        <end position="50"/>
    </location>
</feature>
<organism evidence="2 3">
    <name type="scientific">Phocaeicola sartorii</name>
    <dbReference type="NCBI Taxonomy" id="671267"/>
    <lineage>
        <taxon>Bacteria</taxon>
        <taxon>Pseudomonadati</taxon>
        <taxon>Bacteroidota</taxon>
        <taxon>Bacteroidia</taxon>
        <taxon>Bacteroidales</taxon>
        <taxon>Bacteroidaceae</taxon>
        <taxon>Phocaeicola</taxon>
    </lineage>
</organism>
<evidence type="ECO:0000313" key="2">
    <source>
        <dbReference type="EMBL" id="TGY70865.1"/>
    </source>
</evidence>
<reference evidence="2 3" key="1">
    <citation type="submission" date="2019-04" db="EMBL/GenBank/DDBJ databases">
        <title>Microbes associate with the intestines of laboratory mice.</title>
        <authorList>
            <person name="Navarre W."/>
            <person name="Wong E."/>
            <person name="Huang K."/>
            <person name="Tropini C."/>
            <person name="Ng K."/>
            <person name="Yu B."/>
        </authorList>
    </citation>
    <scope>NUCLEOTIDE SEQUENCE [LARGE SCALE GENOMIC DNA]</scope>
    <source>
        <strain evidence="2 3">NM22_B1</strain>
    </source>
</reference>
<keyword evidence="1" id="KW-1133">Transmembrane helix</keyword>
<gene>
    <name evidence="2" type="ORF">E5339_07945</name>
</gene>
<dbReference type="Proteomes" id="UP000310760">
    <property type="component" value="Unassembled WGS sequence"/>
</dbReference>
<proteinExistence type="predicted"/>
<dbReference type="AlphaFoldDB" id="A0A4S2FP44"/>
<keyword evidence="1" id="KW-0472">Membrane</keyword>
<protein>
    <submittedName>
        <fullName evidence="2">Uncharacterized protein</fullName>
    </submittedName>
</protein>
<dbReference type="EMBL" id="SRYJ01000015">
    <property type="protein sequence ID" value="TGY70865.1"/>
    <property type="molecule type" value="Genomic_DNA"/>
</dbReference>
<evidence type="ECO:0000313" key="3">
    <source>
        <dbReference type="Proteomes" id="UP000310760"/>
    </source>
</evidence>
<comment type="caution">
    <text evidence="2">The sequence shown here is derived from an EMBL/GenBank/DDBJ whole genome shotgun (WGS) entry which is preliminary data.</text>
</comment>